<name>A0A075GZE3_9ARCH</name>
<sequence length="110" mass="12678">MSFLKNQIGCSTVKMTILLKNKILEKVQQSEGLTDKELLTALSKNDTILESEFNKILLDLEIKGLISVSWQTKNIKRIEYVTIDNTDDEYEKQIQESEDKDYEASFPNSD</sequence>
<proteinExistence type="predicted"/>
<dbReference type="EMBL" id="KF900826">
    <property type="protein sequence ID" value="AIF08305.1"/>
    <property type="molecule type" value="Genomic_DNA"/>
</dbReference>
<protein>
    <submittedName>
        <fullName evidence="1">Uncharacterized protein</fullName>
    </submittedName>
</protein>
<organism evidence="1">
    <name type="scientific">uncultured marine thaumarchaeote KM3_28_B05</name>
    <dbReference type="NCBI Taxonomy" id="1456111"/>
    <lineage>
        <taxon>Archaea</taxon>
        <taxon>Nitrososphaerota</taxon>
        <taxon>environmental samples</taxon>
    </lineage>
</organism>
<evidence type="ECO:0000313" key="1">
    <source>
        <dbReference type="EMBL" id="AIF08305.1"/>
    </source>
</evidence>
<reference evidence="1" key="1">
    <citation type="journal article" date="2014" name="Genome Biol. Evol.">
        <title>Pangenome evidence for extensive interdomain horizontal transfer affecting lineage core and shell genes in uncultured planktonic thaumarchaeota and euryarchaeota.</title>
        <authorList>
            <person name="Deschamps P."/>
            <person name="Zivanovic Y."/>
            <person name="Moreira D."/>
            <person name="Rodriguez-Valera F."/>
            <person name="Lopez-Garcia P."/>
        </authorList>
    </citation>
    <scope>NUCLEOTIDE SEQUENCE</scope>
</reference>
<accession>A0A075GZE3</accession>
<dbReference type="AlphaFoldDB" id="A0A075GZE3"/>